<dbReference type="Pfam" id="PF03781">
    <property type="entry name" value="FGE-sulfatase"/>
    <property type="match status" value="1"/>
</dbReference>
<dbReference type="InterPro" id="IPR016187">
    <property type="entry name" value="CTDL_fold"/>
</dbReference>
<reference evidence="5 6" key="1">
    <citation type="submission" date="2018-08" db="EMBL/GenBank/DDBJ databases">
        <title>A genome reference for cultivated species of the human gut microbiota.</title>
        <authorList>
            <person name="Zou Y."/>
            <person name="Xue W."/>
            <person name="Luo G."/>
        </authorList>
    </citation>
    <scope>NUCLEOTIDE SEQUENCE [LARGE SCALE GENOMIC DNA]</scope>
    <source>
        <strain evidence="5 6">AM16-49B</strain>
    </source>
</reference>
<dbReference type="Pfam" id="PF18582">
    <property type="entry name" value="HZS_alpha"/>
    <property type="match status" value="1"/>
</dbReference>
<evidence type="ECO:0000313" key="4">
    <source>
        <dbReference type="EMBL" id="KAA5499443.1"/>
    </source>
</evidence>
<evidence type="ECO:0000259" key="3">
    <source>
        <dbReference type="Pfam" id="PF18582"/>
    </source>
</evidence>
<dbReference type="InterPro" id="IPR011042">
    <property type="entry name" value="6-blade_b-propeller_TolB-like"/>
</dbReference>
<dbReference type="SUPFAM" id="SSF82171">
    <property type="entry name" value="DPP6 N-terminal domain-like"/>
    <property type="match status" value="1"/>
</dbReference>
<dbReference type="EMBL" id="VVYD01000007">
    <property type="protein sequence ID" value="KAA5499443.1"/>
    <property type="molecule type" value="Genomic_DNA"/>
</dbReference>
<organism evidence="5 6">
    <name type="scientific">Bacteroides caccae</name>
    <dbReference type="NCBI Taxonomy" id="47678"/>
    <lineage>
        <taxon>Bacteria</taxon>
        <taxon>Pseudomonadati</taxon>
        <taxon>Bacteroidota</taxon>
        <taxon>Bacteroidia</taxon>
        <taxon>Bacteroidales</taxon>
        <taxon>Bacteroidaceae</taxon>
        <taxon>Bacteroides</taxon>
    </lineage>
</organism>
<name>A0A414Z2X0_9BACE</name>
<dbReference type="SUPFAM" id="SSF56436">
    <property type="entry name" value="C-type lectin-like"/>
    <property type="match status" value="1"/>
</dbReference>
<gene>
    <name evidence="5" type="ORF">DW190_00610</name>
    <name evidence="4" type="ORF">F2Y31_09895</name>
</gene>
<evidence type="ECO:0000313" key="5">
    <source>
        <dbReference type="EMBL" id="RHH94804.1"/>
    </source>
</evidence>
<dbReference type="InterPro" id="IPR042095">
    <property type="entry name" value="SUMF_sf"/>
</dbReference>
<dbReference type="EMBL" id="QRKD01000001">
    <property type="protein sequence ID" value="RHH94804.1"/>
    <property type="molecule type" value="Genomic_DNA"/>
</dbReference>
<dbReference type="InterPro" id="IPR036280">
    <property type="entry name" value="Multihaem_cyt_sf"/>
</dbReference>
<evidence type="ECO:0000313" key="6">
    <source>
        <dbReference type="Proteomes" id="UP000283512"/>
    </source>
</evidence>
<dbReference type="Proteomes" id="UP000368418">
    <property type="component" value="Unassembled WGS sequence"/>
</dbReference>
<evidence type="ECO:0000259" key="2">
    <source>
        <dbReference type="Pfam" id="PF03781"/>
    </source>
</evidence>
<evidence type="ECO:0000256" key="1">
    <source>
        <dbReference type="SAM" id="SignalP"/>
    </source>
</evidence>
<protein>
    <submittedName>
        <fullName evidence="5">Formylglycine-generating enzyme family protein</fullName>
    </submittedName>
</protein>
<proteinExistence type="predicted"/>
<feature type="domain" description="Hydrazine synthase alpha subunit middle" evidence="3">
    <location>
        <begin position="544"/>
        <end position="635"/>
    </location>
</feature>
<reference evidence="4 7" key="2">
    <citation type="journal article" date="2019" name="Nat. Med.">
        <title>A library of human gut bacterial isolates paired with longitudinal multiomics data enables mechanistic microbiome research.</title>
        <authorList>
            <person name="Poyet M."/>
            <person name="Groussin M."/>
            <person name="Gibbons S.M."/>
            <person name="Avila-Pacheco J."/>
            <person name="Jiang X."/>
            <person name="Kearney S.M."/>
            <person name="Perrotta A.R."/>
            <person name="Berdy B."/>
            <person name="Zhao S."/>
            <person name="Lieberman T.D."/>
            <person name="Swanson P.K."/>
            <person name="Smith M."/>
            <person name="Roesemann S."/>
            <person name="Alexander J.E."/>
            <person name="Rich S.A."/>
            <person name="Livny J."/>
            <person name="Vlamakis H."/>
            <person name="Clish C."/>
            <person name="Bullock K."/>
            <person name="Deik A."/>
            <person name="Scott J."/>
            <person name="Pierce K.A."/>
            <person name="Xavier R.J."/>
            <person name="Alm E.J."/>
        </authorList>
    </citation>
    <scope>NUCLEOTIDE SEQUENCE [LARGE SCALE GENOMIC DNA]</scope>
    <source>
        <strain evidence="4 7">BIOML-A19</strain>
    </source>
</reference>
<dbReference type="PANTHER" id="PTHR23150:SF19">
    <property type="entry name" value="FORMYLGLYCINE-GENERATING ENZYME"/>
    <property type="match status" value="1"/>
</dbReference>
<dbReference type="InterPro" id="IPR051043">
    <property type="entry name" value="Sulfatase_Mod_Factor_Kinase"/>
</dbReference>
<sequence length="1137" mass="129167">MKNWYRILILFLVSSSLLTFTAAAQQKNTDTERALVLKLAAYLKDSSYIKNTIRQIETEKKVETQITGYQKLHKQVQRMLLLQSELKWLNMEAIRLAYEDMKRIEGFDAVKYLPILTELEQQVKQGFGNIYSGDEAVLVNAEKAVANKRAILLANPLLNGDKILTVRYQLGNRDRRAMAPELGTQSNNWSNQESARRKGFNADIVELSNLRDEVQIRTIYKPDNTSSIADLKLHWDGDRAMFTQTMSDNRWNVFEVKLNNGDCKKLIDNPEPDLEFYDGTYLPDGRIIANSNIGYQGVPCVNGSDPVGNMVLYTPQSKNLRRLTFDQDANWNPVIMNNGRVMYTRWEYTDLTHYYTRIVMNMNPDGTEQKALYGSGSMFPNSTFDVQPLPGYASAFVGIISGHHGVARSGRLILFDPAKARKGAAGMLQEIPHRNRPIVEEVKDRLVDGVWPQFIKPSPLNDTYFLVAAKLDKNDLWGIYLVDKFDNVTCLHKMEGEGYISPIAVRKTVTPPAIPDRVKLDDKQATVFIQDIYEGEGLKGIPRGTVKSLRLHAYEYAYVQTQSDHNWHGIQSGWDIKRMLGTVPVEEDGSVIFKIPANTPVSIQPLDKDGVAVQWMRSWLTGQPGEIVSCVGCHEDQNQIVIPKRVIASQKAPHALTPPEGGTRSFTFDLEVQPILDRACIACHNGEGKAFDLRGGKKDGKGYGTSYLNLHPYVHRQGGEGDMVVLYPYEYHPNTSELVRLLKKGHYNVQLTDAEWRKIYNWIDYNAPDKGYFNANVLKSFPYQGYDQIERRKQLTDKYAGGAGVDWKKEIADYAAQLKNKGEIKPVMPKKVSPVKEKVLKVKGWPFAPDRVKEMLADEKETVKVLEIAPGVQMTFVRIPAGEFVMGSYHGEPDTYPTTKVKIDKAFWMGELEVTNQQYNTIFPQHDSRYVDQQWKDHVVPGYPANKPEQPVIRVSYNDAMEYCKILSQKTGLNITLPTEAQWEWACRGGSDEDFWFGNLNADFGKKDNLADVTTNKFAVSGVDPQPMSPESPWYKYYTFLPKAANVDDGSLVQVGGKKYEANPFGLYCMHGNVAEWTRSDYVPYPYKENPKKVSEYKVVRGGSYIERPKYSTAYSRKGFYPYQCVFNVGFRVIIED</sequence>
<dbReference type="AlphaFoldDB" id="A0A414Z2X0"/>
<dbReference type="RefSeq" id="WP_022042995.1">
    <property type="nucleotide sequence ID" value="NZ_CACRTB010000015.1"/>
</dbReference>
<dbReference type="SUPFAM" id="SSF48695">
    <property type="entry name" value="Multiheme cytochromes"/>
    <property type="match status" value="1"/>
</dbReference>
<feature type="signal peptide" evidence="1">
    <location>
        <begin position="1"/>
        <end position="24"/>
    </location>
</feature>
<dbReference type="PANTHER" id="PTHR23150">
    <property type="entry name" value="SULFATASE MODIFYING FACTOR 1, 2"/>
    <property type="match status" value="1"/>
</dbReference>
<dbReference type="Gene3D" id="2.120.10.30">
    <property type="entry name" value="TolB, C-terminal domain"/>
    <property type="match status" value="1"/>
</dbReference>
<keyword evidence="1" id="KW-0732">Signal</keyword>
<feature type="chain" id="PRO_5039862858" evidence="1">
    <location>
        <begin position="25"/>
        <end position="1137"/>
    </location>
</feature>
<evidence type="ECO:0000313" key="7">
    <source>
        <dbReference type="Proteomes" id="UP000368418"/>
    </source>
</evidence>
<dbReference type="InterPro" id="IPR005532">
    <property type="entry name" value="SUMF_dom"/>
</dbReference>
<dbReference type="Gene3D" id="3.90.1580.10">
    <property type="entry name" value="paralog of FGE (formylglycine-generating enzyme)"/>
    <property type="match status" value="1"/>
</dbReference>
<dbReference type="InterPro" id="IPR040698">
    <property type="entry name" value="HZS_alpha_mid"/>
</dbReference>
<dbReference type="Proteomes" id="UP000283512">
    <property type="component" value="Unassembled WGS sequence"/>
</dbReference>
<comment type="caution">
    <text evidence="5">The sequence shown here is derived from an EMBL/GenBank/DDBJ whole genome shotgun (WGS) entry which is preliminary data.</text>
</comment>
<feature type="domain" description="Sulfatase-modifying factor enzyme-like" evidence="2">
    <location>
        <begin position="875"/>
        <end position="1134"/>
    </location>
</feature>
<dbReference type="GO" id="GO:0120147">
    <property type="term" value="F:formylglycine-generating oxidase activity"/>
    <property type="evidence" value="ECO:0007669"/>
    <property type="project" value="TreeGrafter"/>
</dbReference>
<accession>A0A414Z2X0</accession>